<dbReference type="EMBL" id="CP081303">
    <property type="protein sequence ID" value="QZE14374.1"/>
    <property type="molecule type" value="Genomic_DNA"/>
</dbReference>
<sequence length="221" mass="24428">MSKIYLQITKCVVADNGSISTTGEPFQVMMNPDTISCSREISYPQQQVVGQSQPTKKFCRVSENNFSFKIVLDATGVVPGTYDSVADQIRKLTTLIAEYQGDKHSPNVVRVAWGESFKCNAVATKYDVSFTLFAPDGTPLRAVVDLSFSKYITAKQASTEAGRSSPDMTHYIEVKAGETLPMLCERIYGSSQFYLDIAKINHLTTFRNIKAGTKLLFPPLV</sequence>
<proteinExistence type="predicted"/>
<dbReference type="Proteomes" id="UP000826212">
    <property type="component" value="Chromosome"/>
</dbReference>
<gene>
    <name evidence="1" type="ORF">K4L44_00270</name>
</gene>
<reference evidence="1" key="1">
    <citation type="submission" date="2021-08" db="EMBL/GenBank/DDBJ databases">
        <title>Novel anaerobic bacterium isolated from sea squirt in East Sea, Republic of Korea.</title>
        <authorList>
            <person name="Nguyen T.H."/>
            <person name="Li Z."/>
            <person name="Lee Y.-J."/>
            <person name="Ko J."/>
            <person name="Kim S.-G."/>
        </authorList>
    </citation>
    <scope>NUCLEOTIDE SEQUENCE</scope>
    <source>
        <strain evidence="1">KCTC 25031</strain>
    </source>
</reference>
<accession>A0AC61NNZ0</accession>
<name>A0AC61NNZ0_9BACT</name>
<organism evidence="1 2">
    <name type="scientific">Halosquirtibacter laminarini</name>
    <dbReference type="NCBI Taxonomy" id="3374600"/>
    <lineage>
        <taxon>Bacteria</taxon>
        <taxon>Pseudomonadati</taxon>
        <taxon>Bacteroidota</taxon>
        <taxon>Bacteroidia</taxon>
        <taxon>Marinilabiliales</taxon>
        <taxon>Prolixibacteraceae</taxon>
        <taxon>Halosquirtibacter</taxon>
    </lineage>
</organism>
<protein>
    <submittedName>
        <fullName evidence="1">Uncharacterized protein</fullName>
    </submittedName>
</protein>
<evidence type="ECO:0000313" key="1">
    <source>
        <dbReference type="EMBL" id="QZE14374.1"/>
    </source>
</evidence>
<keyword evidence="2" id="KW-1185">Reference proteome</keyword>
<evidence type="ECO:0000313" key="2">
    <source>
        <dbReference type="Proteomes" id="UP000826212"/>
    </source>
</evidence>